<sequence length="182" mass="21031">MTKLMNQIIYDHREHIREKIAVSLSFSLDRIIELDKLVSLLFLSGLLIGRSRSVCTLVRPRINRKTWDSRWSLRGLDAQCWPLADSNQPLTTTNCRLQWARTCEAARRCRRPRAISSRRRGHDDNTLYFRAQLLARPIVTVTSAPANTPIRTGLATPRHFAWKRRKLSPTGVDKLRSTTDLQ</sequence>
<evidence type="ECO:0000313" key="1">
    <source>
        <dbReference type="EMBL" id="CAK1541401.1"/>
    </source>
</evidence>
<comment type="caution">
    <text evidence="1">The sequence shown here is derived from an EMBL/GenBank/DDBJ whole genome shotgun (WGS) entry which is preliminary data.</text>
</comment>
<keyword evidence="2" id="KW-1185">Reference proteome</keyword>
<accession>A0AAV1IWV2</accession>
<proteinExistence type="predicted"/>
<organism evidence="1 2">
    <name type="scientific">Leptosia nina</name>
    <dbReference type="NCBI Taxonomy" id="320188"/>
    <lineage>
        <taxon>Eukaryota</taxon>
        <taxon>Metazoa</taxon>
        <taxon>Ecdysozoa</taxon>
        <taxon>Arthropoda</taxon>
        <taxon>Hexapoda</taxon>
        <taxon>Insecta</taxon>
        <taxon>Pterygota</taxon>
        <taxon>Neoptera</taxon>
        <taxon>Endopterygota</taxon>
        <taxon>Lepidoptera</taxon>
        <taxon>Glossata</taxon>
        <taxon>Ditrysia</taxon>
        <taxon>Papilionoidea</taxon>
        <taxon>Pieridae</taxon>
        <taxon>Pierinae</taxon>
        <taxon>Leptosia</taxon>
    </lineage>
</organism>
<reference evidence="1 2" key="1">
    <citation type="submission" date="2023-11" db="EMBL/GenBank/DDBJ databases">
        <authorList>
            <person name="Okamura Y."/>
        </authorList>
    </citation>
    <scope>NUCLEOTIDE SEQUENCE [LARGE SCALE GENOMIC DNA]</scope>
</reference>
<evidence type="ECO:0000313" key="2">
    <source>
        <dbReference type="Proteomes" id="UP001497472"/>
    </source>
</evidence>
<gene>
    <name evidence="1" type="ORF">LNINA_LOCUS1389</name>
</gene>
<dbReference type="EMBL" id="CAVLEF010000002">
    <property type="protein sequence ID" value="CAK1541401.1"/>
    <property type="molecule type" value="Genomic_DNA"/>
</dbReference>
<dbReference type="AlphaFoldDB" id="A0AAV1IWV2"/>
<dbReference type="Proteomes" id="UP001497472">
    <property type="component" value="Unassembled WGS sequence"/>
</dbReference>
<protein>
    <submittedName>
        <fullName evidence="1">Uncharacterized protein</fullName>
    </submittedName>
</protein>
<name>A0AAV1IWV2_9NEOP</name>